<organism evidence="1">
    <name type="scientific">marine sediment metagenome</name>
    <dbReference type="NCBI Taxonomy" id="412755"/>
    <lineage>
        <taxon>unclassified sequences</taxon>
        <taxon>metagenomes</taxon>
        <taxon>ecological metagenomes</taxon>
    </lineage>
</organism>
<reference evidence="1" key="1">
    <citation type="journal article" date="2015" name="Nature">
        <title>Complex archaea that bridge the gap between prokaryotes and eukaryotes.</title>
        <authorList>
            <person name="Spang A."/>
            <person name="Saw J.H."/>
            <person name="Jorgensen S.L."/>
            <person name="Zaremba-Niedzwiedzka K."/>
            <person name="Martijn J."/>
            <person name="Lind A.E."/>
            <person name="van Eijk R."/>
            <person name="Schleper C."/>
            <person name="Guy L."/>
            <person name="Ettema T.J."/>
        </authorList>
    </citation>
    <scope>NUCLEOTIDE SEQUENCE</scope>
</reference>
<protein>
    <submittedName>
        <fullName evidence="1">Uncharacterized protein</fullName>
    </submittedName>
</protein>
<comment type="caution">
    <text evidence="1">The sequence shown here is derived from an EMBL/GenBank/DDBJ whole genome shotgun (WGS) entry which is preliminary data.</text>
</comment>
<dbReference type="EMBL" id="LAZR01000835">
    <property type="protein sequence ID" value="KKN56657.1"/>
    <property type="molecule type" value="Genomic_DNA"/>
</dbReference>
<sequence length="34" mass="3876">MEVLKMECKCGYEKGENPNCSYCKQEAESKTVDT</sequence>
<proteinExistence type="predicted"/>
<accession>A0A0F9S341</accession>
<gene>
    <name evidence="1" type="ORF">LCGC14_0569740</name>
</gene>
<dbReference type="AlphaFoldDB" id="A0A0F9S341"/>
<name>A0A0F9S341_9ZZZZ</name>
<evidence type="ECO:0000313" key="1">
    <source>
        <dbReference type="EMBL" id="KKN56657.1"/>
    </source>
</evidence>